<evidence type="ECO:0000256" key="1">
    <source>
        <dbReference type="SAM" id="MobiDB-lite"/>
    </source>
</evidence>
<feature type="non-terminal residue" evidence="2">
    <location>
        <position position="166"/>
    </location>
</feature>
<accession>A0A087UD21</accession>
<feature type="compositionally biased region" description="Basic residues" evidence="1">
    <location>
        <begin position="149"/>
        <end position="158"/>
    </location>
</feature>
<feature type="region of interest" description="Disordered" evidence="1">
    <location>
        <begin position="1"/>
        <end position="166"/>
    </location>
</feature>
<name>A0A087UD21_STEMI</name>
<feature type="compositionally biased region" description="Polar residues" evidence="1">
    <location>
        <begin position="69"/>
        <end position="81"/>
    </location>
</feature>
<evidence type="ECO:0000313" key="3">
    <source>
        <dbReference type="Proteomes" id="UP000054359"/>
    </source>
</evidence>
<sequence length="166" mass="19179">MMNAQTSVYDYNDAPRRPLPPIPPDEMPPPPPPPPPDYNQAVDSRGVSKTPNKNYEKNRRMVDKWKFSKPNQEYMTDNVPRQRSKSLDRTEEQRAKEREESKRSEISDRSVSLRNSYAADNLTHPNGGNNQTAPNSVLKDAIADAAKRRAERLHRTRQYRNESFKS</sequence>
<feature type="compositionally biased region" description="Basic and acidic residues" evidence="1">
    <location>
        <begin position="54"/>
        <end position="66"/>
    </location>
</feature>
<dbReference type="EMBL" id="KK119277">
    <property type="protein sequence ID" value="KFM75260.1"/>
    <property type="molecule type" value="Genomic_DNA"/>
</dbReference>
<reference evidence="2 3" key="1">
    <citation type="submission" date="2013-11" db="EMBL/GenBank/DDBJ databases">
        <title>Genome sequencing of Stegodyphus mimosarum.</title>
        <authorList>
            <person name="Bechsgaard J."/>
        </authorList>
    </citation>
    <scope>NUCLEOTIDE SEQUENCE [LARGE SCALE GENOMIC DNA]</scope>
</reference>
<dbReference type="Proteomes" id="UP000054359">
    <property type="component" value="Unassembled WGS sequence"/>
</dbReference>
<feature type="compositionally biased region" description="Polar residues" evidence="1">
    <location>
        <begin position="123"/>
        <end position="135"/>
    </location>
</feature>
<gene>
    <name evidence="2" type="ORF">X975_26907</name>
</gene>
<dbReference type="AlphaFoldDB" id="A0A087UD21"/>
<dbReference type="OrthoDB" id="5917823at2759"/>
<feature type="compositionally biased region" description="Basic and acidic residues" evidence="1">
    <location>
        <begin position="85"/>
        <end position="108"/>
    </location>
</feature>
<protein>
    <submittedName>
        <fullName evidence="2">Uncharacterized protein</fullName>
    </submittedName>
</protein>
<proteinExistence type="predicted"/>
<keyword evidence="3" id="KW-1185">Reference proteome</keyword>
<evidence type="ECO:0000313" key="2">
    <source>
        <dbReference type="EMBL" id="KFM75260.1"/>
    </source>
</evidence>
<feature type="compositionally biased region" description="Pro residues" evidence="1">
    <location>
        <begin position="17"/>
        <end position="37"/>
    </location>
</feature>
<organism evidence="2 3">
    <name type="scientific">Stegodyphus mimosarum</name>
    <name type="common">African social velvet spider</name>
    <dbReference type="NCBI Taxonomy" id="407821"/>
    <lineage>
        <taxon>Eukaryota</taxon>
        <taxon>Metazoa</taxon>
        <taxon>Ecdysozoa</taxon>
        <taxon>Arthropoda</taxon>
        <taxon>Chelicerata</taxon>
        <taxon>Arachnida</taxon>
        <taxon>Araneae</taxon>
        <taxon>Araneomorphae</taxon>
        <taxon>Entelegynae</taxon>
        <taxon>Eresoidea</taxon>
        <taxon>Eresidae</taxon>
        <taxon>Stegodyphus</taxon>
    </lineage>
</organism>